<dbReference type="Proteomes" id="UP000005380">
    <property type="component" value="Chromosome"/>
</dbReference>
<organism evidence="5 6">
    <name type="scientific">Thiomicrospira aerophila AL3</name>
    <dbReference type="NCBI Taxonomy" id="717772"/>
    <lineage>
        <taxon>Bacteria</taxon>
        <taxon>Pseudomonadati</taxon>
        <taxon>Pseudomonadota</taxon>
        <taxon>Gammaproteobacteria</taxon>
        <taxon>Thiotrichales</taxon>
        <taxon>Piscirickettsiaceae</taxon>
        <taxon>Thiomicrospira</taxon>
    </lineage>
</organism>
<dbReference type="InterPro" id="IPR047057">
    <property type="entry name" value="MerR_fam"/>
</dbReference>
<gene>
    <name evidence="5" type="ORF">THIAE_01090</name>
</gene>
<keyword evidence="2" id="KW-0238">DNA-binding</keyword>
<accession>W0DTC6</accession>
<evidence type="ECO:0000256" key="1">
    <source>
        <dbReference type="ARBA" id="ARBA00023015"/>
    </source>
</evidence>
<dbReference type="PROSITE" id="PS50937">
    <property type="entry name" value="HTH_MERR_2"/>
    <property type="match status" value="1"/>
</dbReference>
<feature type="domain" description="HTH merR-type" evidence="4">
    <location>
        <begin position="12"/>
        <end position="81"/>
    </location>
</feature>
<dbReference type="eggNOG" id="COG0789">
    <property type="taxonomic scope" value="Bacteria"/>
</dbReference>
<dbReference type="SUPFAM" id="SSF46955">
    <property type="entry name" value="Putative DNA-binding domain"/>
    <property type="match status" value="1"/>
</dbReference>
<evidence type="ECO:0000256" key="3">
    <source>
        <dbReference type="ARBA" id="ARBA00023163"/>
    </source>
</evidence>
<evidence type="ECO:0000313" key="5">
    <source>
        <dbReference type="EMBL" id="AHF00538.1"/>
    </source>
</evidence>
<sequence length="298" mass="34627">MMNEHSKDHQALYPIREVSRLTGIKPITLRAWERRYGLVEPVRTPSGHRLYTENHLAIIKEAMMLVDTGLPISQVKAILTDRAELLKHSAPAEAINCDWHDVILQAISAQSYQQLHSLTHRMLDANRDYRLLATHLLRLSQAANLLDPNSLFWHQAWIQELNQQLAHRLHLWRQQTYQSKELILILHHLDTPSWLHKLMGLHCYEQGLTPVFIDTPFKTQADMLLPANLTHFKGVIYLLTLEQEYHQLSTDSLLQPIGSLQCWIMGHATFEDENQATVATDLRAWPFWFEPLLINPRD</sequence>
<evidence type="ECO:0000256" key="2">
    <source>
        <dbReference type="ARBA" id="ARBA00023125"/>
    </source>
</evidence>
<name>W0DTC6_9GAMM</name>
<keyword evidence="3" id="KW-0804">Transcription</keyword>
<evidence type="ECO:0000313" key="6">
    <source>
        <dbReference type="Proteomes" id="UP000005380"/>
    </source>
</evidence>
<dbReference type="HOGENOM" id="CLU_933632_0_0_6"/>
<dbReference type="GO" id="GO:0003677">
    <property type="term" value="F:DNA binding"/>
    <property type="evidence" value="ECO:0007669"/>
    <property type="project" value="UniProtKB-KW"/>
</dbReference>
<dbReference type="AlphaFoldDB" id="W0DTC6"/>
<dbReference type="SMART" id="SM00422">
    <property type="entry name" value="HTH_MERR"/>
    <property type="match status" value="1"/>
</dbReference>
<keyword evidence="6" id="KW-1185">Reference proteome</keyword>
<dbReference type="CDD" id="cd01104">
    <property type="entry name" value="HTH_MlrA-CarA"/>
    <property type="match status" value="1"/>
</dbReference>
<dbReference type="EMBL" id="CP007030">
    <property type="protein sequence ID" value="AHF00538.1"/>
    <property type="molecule type" value="Genomic_DNA"/>
</dbReference>
<dbReference type="InterPro" id="IPR009061">
    <property type="entry name" value="DNA-bd_dom_put_sf"/>
</dbReference>
<evidence type="ECO:0000259" key="4">
    <source>
        <dbReference type="PROSITE" id="PS50937"/>
    </source>
</evidence>
<dbReference type="PANTHER" id="PTHR30204">
    <property type="entry name" value="REDOX-CYCLING DRUG-SENSING TRANSCRIPTIONAL ACTIVATOR SOXR"/>
    <property type="match status" value="1"/>
</dbReference>
<dbReference type="OrthoDB" id="9800334at2"/>
<dbReference type="PANTHER" id="PTHR30204:SF67">
    <property type="entry name" value="HTH-TYPE TRANSCRIPTIONAL REGULATOR MLRA-RELATED"/>
    <property type="match status" value="1"/>
</dbReference>
<reference evidence="5 6" key="1">
    <citation type="submission" date="2013-12" db="EMBL/GenBank/DDBJ databases">
        <authorList>
            <consortium name="DOE Joint Genome Institute"/>
            <person name="Kappler U."/>
            <person name="Huntemann M."/>
            <person name="Han J."/>
            <person name="Chen A."/>
            <person name="Kyrpides N."/>
            <person name="Mavromatis K."/>
            <person name="Markowitz V."/>
            <person name="Palaniappan K."/>
            <person name="Ivanova N."/>
            <person name="Schaumberg A."/>
            <person name="Pati A."/>
            <person name="Liolios K."/>
            <person name="Nordberg H.P."/>
            <person name="Cantor M.N."/>
            <person name="Hua S.X."/>
            <person name="Woyke T."/>
        </authorList>
    </citation>
    <scope>NUCLEOTIDE SEQUENCE [LARGE SCALE GENOMIC DNA]</scope>
    <source>
        <strain evidence="6">AL2</strain>
    </source>
</reference>
<proteinExistence type="predicted"/>
<dbReference type="STRING" id="717772.THIAE_01090"/>
<protein>
    <submittedName>
        <fullName evidence="5">MerR family transcriptional regulator</fullName>
    </submittedName>
</protein>
<dbReference type="GO" id="GO:0003700">
    <property type="term" value="F:DNA-binding transcription factor activity"/>
    <property type="evidence" value="ECO:0007669"/>
    <property type="project" value="InterPro"/>
</dbReference>
<dbReference type="InterPro" id="IPR000551">
    <property type="entry name" value="MerR-type_HTH_dom"/>
</dbReference>
<keyword evidence="1" id="KW-0805">Transcription regulation</keyword>
<dbReference type="Gene3D" id="1.10.1660.10">
    <property type="match status" value="1"/>
</dbReference>
<dbReference type="RefSeq" id="WP_006459543.1">
    <property type="nucleotide sequence ID" value="NZ_CP007030.1"/>
</dbReference>
<dbReference type="InParanoid" id="W0DTC6"/>
<dbReference type="Pfam" id="PF13411">
    <property type="entry name" value="MerR_1"/>
    <property type="match status" value="1"/>
</dbReference>
<dbReference type="KEGG" id="tao:THIAE_01090"/>